<dbReference type="Gramene" id="OE9A105486T1">
    <property type="protein sequence ID" value="OE9A105486C1"/>
    <property type="gene ID" value="OE9A105486"/>
</dbReference>
<dbReference type="EMBL" id="CACTIH010002027">
    <property type="protein sequence ID" value="CAA2971836.1"/>
    <property type="molecule type" value="Genomic_DNA"/>
</dbReference>
<comment type="caution">
    <text evidence="1">The sequence shown here is derived from an EMBL/GenBank/DDBJ whole genome shotgun (WGS) entry which is preliminary data.</text>
</comment>
<evidence type="ECO:0000313" key="2">
    <source>
        <dbReference type="Proteomes" id="UP000594638"/>
    </source>
</evidence>
<organism evidence="1 2">
    <name type="scientific">Olea europaea subsp. europaea</name>
    <dbReference type="NCBI Taxonomy" id="158383"/>
    <lineage>
        <taxon>Eukaryota</taxon>
        <taxon>Viridiplantae</taxon>
        <taxon>Streptophyta</taxon>
        <taxon>Embryophyta</taxon>
        <taxon>Tracheophyta</taxon>
        <taxon>Spermatophyta</taxon>
        <taxon>Magnoliopsida</taxon>
        <taxon>eudicotyledons</taxon>
        <taxon>Gunneridae</taxon>
        <taxon>Pentapetalae</taxon>
        <taxon>asterids</taxon>
        <taxon>lamiids</taxon>
        <taxon>Lamiales</taxon>
        <taxon>Oleaceae</taxon>
        <taxon>Oleeae</taxon>
        <taxon>Olea</taxon>
    </lineage>
</organism>
<accession>A0A8S0R0J2</accession>
<dbReference type="Proteomes" id="UP000594638">
    <property type="component" value="Unassembled WGS sequence"/>
</dbReference>
<feature type="non-terminal residue" evidence="1">
    <location>
        <position position="1"/>
    </location>
</feature>
<protein>
    <submittedName>
        <fullName evidence="1">Uncharacterized protein</fullName>
    </submittedName>
</protein>
<proteinExistence type="predicted"/>
<gene>
    <name evidence="1" type="ORF">OLEA9_A105486</name>
</gene>
<name>A0A8S0R0J2_OLEEU</name>
<reference evidence="1 2" key="1">
    <citation type="submission" date="2019-12" db="EMBL/GenBank/DDBJ databases">
        <authorList>
            <person name="Alioto T."/>
            <person name="Alioto T."/>
            <person name="Gomez Garrido J."/>
        </authorList>
    </citation>
    <scope>NUCLEOTIDE SEQUENCE [LARGE SCALE GENOMIC DNA]</scope>
</reference>
<evidence type="ECO:0000313" key="1">
    <source>
        <dbReference type="EMBL" id="CAA2971836.1"/>
    </source>
</evidence>
<dbReference type="AlphaFoldDB" id="A0A8S0R0J2"/>
<keyword evidence="2" id="KW-1185">Reference proteome</keyword>
<sequence length="106" mass="11450">IDSKGYTGVMGTILADDVTEKQRKATIQVQQAEEQYSTRVESILVAISGTSNGCGTHRIEKNAAIKTPPPLLFHGVFYRDLMVVGNLLSQAGLGCSMPMKYEALSC</sequence>